<dbReference type="Gene3D" id="3.30.70.270">
    <property type="match status" value="1"/>
</dbReference>
<evidence type="ECO:0000259" key="6">
    <source>
        <dbReference type="PROSITE" id="PS50887"/>
    </source>
</evidence>
<dbReference type="SMART" id="SM00304">
    <property type="entry name" value="HAMP"/>
    <property type="match status" value="1"/>
</dbReference>
<evidence type="ECO:0000256" key="1">
    <source>
        <dbReference type="ARBA" id="ARBA00004236"/>
    </source>
</evidence>
<dbReference type="eggNOG" id="COG3706">
    <property type="taxonomic scope" value="Bacteria"/>
</dbReference>
<dbReference type="STRING" id="717606.PaecuDRAFT_3605"/>
<keyword evidence="4" id="KW-1133">Transmembrane helix</keyword>
<evidence type="ECO:0000256" key="2">
    <source>
        <dbReference type="ARBA" id="ARBA00022475"/>
    </source>
</evidence>
<dbReference type="FunFam" id="3.30.70.270:FF:000001">
    <property type="entry name" value="Diguanylate cyclase domain protein"/>
    <property type="match status" value="1"/>
</dbReference>
<evidence type="ECO:0000259" key="5">
    <source>
        <dbReference type="PROSITE" id="PS50885"/>
    </source>
</evidence>
<name>E0IDA3_9BACL</name>
<dbReference type="SUPFAM" id="SSF55073">
    <property type="entry name" value="Nucleotide cyclase"/>
    <property type="match status" value="1"/>
</dbReference>
<feature type="domain" description="GGDEF" evidence="6">
    <location>
        <begin position="296"/>
        <end position="433"/>
    </location>
</feature>
<dbReference type="CDD" id="cd01949">
    <property type="entry name" value="GGDEF"/>
    <property type="match status" value="1"/>
</dbReference>
<feature type="transmembrane region" description="Helical" evidence="4">
    <location>
        <begin position="185"/>
        <end position="207"/>
    </location>
</feature>
<dbReference type="InterPro" id="IPR029787">
    <property type="entry name" value="Nucleotide_cyclase"/>
</dbReference>
<protein>
    <submittedName>
        <fullName evidence="7">Diguanylate cyclase</fullName>
    </submittedName>
</protein>
<evidence type="ECO:0000313" key="8">
    <source>
        <dbReference type="Proteomes" id="UP000005387"/>
    </source>
</evidence>
<keyword evidence="2" id="KW-1003">Cell membrane</keyword>
<dbReference type="GO" id="GO:0007165">
    <property type="term" value="P:signal transduction"/>
    <property type="evidence" value="ECO:0007669"/>
    <property type="project" value="InterPro"/>
</dbReference>
<feature type="domain" description="HAMP" evidence="5">
    <location>
        <begin position="204"/>
        <end position="257"/>
    </location>
</feature>
<dbReference type="InterPro" id="IPR003660">
    <property type="entry name" value="HAMP_dom"/>
</dbReference>
<dbReference type="InterPro" id="IPR050469">
    <property type="entry name" value="Diguanylate_Cyclase"/>
</dbReference>
<reference evidence="7 8" key="1">
    <citation type="submission" date="2010-07" db="EMBL/GenBank/DDBJ databases">
        <title>The draft genome of Paenibacillus curdlanolyticus YK9.</title>
        <authorList>
            <consortium name="US DOE Joint Genome Institute (JGI-PGF)"/>
            <person name="Lucas S."/>
            <person name="Copeland A."/>
            <person name="Lapidus A."/>
            <person name="Cheng J.-F."/>
            <person name="Bruce D."/>
            <person name="Goodwin L."/>
            <person name="Pitluck S."/>
            <person name="Land M.L."/>
            <person name="Hauser L."/>
            <person name="Chang Y.-J."/>
            <person name="Jeffries C."/>
            <person name="Anderson I.J."/>
            <person name="Johnson E."/>
            <person name="Loganathan U."/>
            <person name="Mulhopadhyay B."/>
            <person name="Kyrpides N."/>
            <person name="Woyke T.J."/>
        </authorList>
    </citation>
    <scope>NUCLEOTIDE SEQUENCE [LARGE SCALE GENOMIC DNA]</scope>
    <source>
        <strain evidence="7 8">YK9</strain>
    </source>
</reference>
<organism evidence="7 8">
    <name type="scientific">Paenibacillus curdlanolyticus YK9</name>
    <dbReference type="NCBI Taxonomy" id="717606"/>
    <lineage>
        <taxon>Bacteria</taxon>
        <taxon>Bacillati</taxon>
        <taxon>Bacillota</taxon>
        <taxon>Bacilli</taxon>
        <taxon>Bacillales</taxon>
        <taxon>Paenibacillaceae</taxon>
        <taxon>Paenibacillus</taxon>
    </lineage>
</organism>
<dbReference type="AlphaFoldDB" id="E0IDA3"/>
<dbReference type="EMBL" id="AEDD01000010">
    <property type="protein sequence ID" value="EFM09558.1"/>
    <property type="molecule type" value="Genomic_DNA"/>
</dbReference>
<dbReference type="CDD" id="cd06225">
    <property type="entry name" value="HAMP"/>
    <property type="match status" value="1"/>
</dbReference>
<dbReference type="InterPro" id="IPR000160">
    <property type="entry name" value="GGDEF_dom"/>
</dbReference>
<keyword evidence="8" id="KW-1185">Reference proteome</keyword>
<dbReference type="GO" id="GO:0052621">
    <property type="term" value="F:diguanylate cyclase activity"/>
    <property type="evidence" value="ECO:0007669"/>
    <property type="project" value="TreeGrafter"/>
</dbReference>
<comment type="subcellular location">
    <subcellularLocation>
        <location evidence="1">Cell membrane</location>
    </subcellularLocation>
</comment>
<dbReference type="GO" id="GO:0005886">
    <property type="term" value="C:plasma membrane"/>
    <property type="evidence" value="ECO:0007669"/>
    <property type="project" value="UniProtKB-SubCell"/>
</dbReference>
<dbReference type="Proteomes" id="UP000005387">
    <property type="component" value="Unassembled WGS sequence"/>
</dbReference>
<proteinExistence type="predicted"/>
<dbReference type="RefSeq" id="WP_006039593.1">
    <property type="nucleotide sequence ID" value="NZ_AEDD01000010.1"/>
</dbReference>
<dbReference type="PROSITE" id="PS50887">
    <property type="entry name" value="GGDEF"/>
    <property type="match status" value="1"/>
</dbReference>
<dbReference type="Pfam" id="PF12729">
    <property type="entry name" value="4HB_MCP_1"/>
    <property type="match status" value="1"/>
</dbReference>
<dbReference type="SUPFAM" id="SSF158472">
    <property type="entry name" value="HAMP domain-like"/>
    <property type="match status" value="1"/>
</dbReference>
<dbReference type="Pfam" id="PF00990">
    <property type="entry name" value="GGDEF"/>
    <property type="match status" value="1"/>
</dbReference>
<gene>
    <name evidence="7" type="ORF">PaecuDRAFT_3605</name>
</gene>
<dbReference type="InterPro" id="IPR043128">
    <property type="entry name" value="Rev_trsase/Diguanyl_cyclase"/>
</dbReference>
<dbReference type="PANTHER" id="PTHR45138:SF9">
    <property type="entry name" value="DIGUANYLATE CYCLASE DGCM-RELATED"/>
    <property type="match status" value="1"/>
</dbReference>
<dbReference type="PANTHER" id="PTHR45138">
    <property type="entry name" value="REGULATORY COMPONENTS OF SENSORY TRANSDUCTION SYSTEM"/>
    <property type="match status" value="1"/>
</dbReference>
<dbReference type="NCBIfam" id="TIGR00254">
    <property type="entry name" value="GGDEF"/>
    <property type="match status" value="1"/>
</dbReference>
<dbReference type="SMART" id="SM00267">
    <property type="entry name" value="GGDEF"/>
    <property type="match status" value="1"/>
</dbReference>
<accession>E0IDA3</accession>
<dbReference type="PROSITE" id="PS50885">
    <property type="entry name" value="HAMP"/>
    <property type="match status" value="1"/>
</dbReference>
<feature type="transmembrane region" description="Helical" evidence="4">
    <location>
        <begin position="9"/>
        <end position="30"/>
    </location>
</feature>
<dbReference type="Gene3D" id="6.10.340.10">
    <property type="match status" value="1"/>
</dbReference>
<dbReference type="Pfam" id="PF00672">
    <property type="entry name" value="HAMP"/>
    <property type="match status" value="1"/>
</dbReference>
<keyword evidence="3 4" id="KW-0472">Membrane</keyword>
<dbReference type="OrthoDB" id="358716at2"/>
<dbReference type="InterPro" id="IPR024478">
    <property type="entry name" value="HlyB_4HB_MCP"/>
</dbReference>
<sequence>MVFSLRKKLYISFMIIIVLFIVTATFSFLLSRKTVHLMNDILLSEKRLEVVQRLNLFARTANDNGAHYLLAPLYIEDDFKSRFDTSVDYVNEGIAELSDLTPRPEDQRLILHFKDKWTAYVRDSEEILSLKKEGHVTQAQEDYTKDSFDPIAFSLHSFYISEQTQINSYKQRIEDSSRTIRVVNVASASFAILLSIFIAVILSNYLLRRIRLLKTSAQTVAKGDLQVPDLRFSGADELTELANAFNAMTYSLRTMLDSNHVLKQLSSRDGLTGIANRRCYDETLEREWNRLAIASKPLSLILFDIDYFKPFNDWYGHQAGDKCLQQVANLLQEHASEPHQLASRYGGEEFAILLSDQSIEQAMQIAESIQQALVKLSIPHSQSEVSDYVTVSVGISTVTATDKVPSSNLMHQADQALYLAKRNGRNQVAVYRPSDKSFSE</sequence>
<keyword evidence="4" id="KW-0812">Transmembrane</keyword>
<evidence type="ECO:0000256" key="3">
    <source>
        <dbReference type="ARBA" id="ARBA00023136"/>
    </source>
</evidence>
<evidence type="ECO:0000256" key="4">
    <source>
        <dbReference type="SAM" id="Phobius"/>
    </source>
</evidence>
<dbReference type="GO" id="GO:1902201">
    <property type="term" value="P:negative regulation of bacterial-type flagellum-dependent cell motility"/>
    <property type="evidence" value="ECO:0007669"/>
    <property type="project" value="TreeGrafter"/>
</dbReference>
<evidence type="ECO:0000313" key="7">
    <source>
        <dbReference type="EMBL" id="EFM09558.1"/>
    </source>
</evidence>
<dbReference type="GO" id="GO:0043709">
    <property type="term" value="P:cell adhesion involved in single-species biofilm formation"/>
    <property type="evidence" value="ECO:0007669"/>
    <property type="project" value="TreeGrafter"/>
</dbReference>